<keyword evidence="4 7" id="KW-0812">Transmembrane</keyword>
<sequence>MDQKNKLWELFKSTLYLSAFTFGGGYVILSLMKETFVEKLGWINKDEMLDMTAIAQSAPGAVAVNAAVVVGFETLGFPGMFVAILGTIIPPLVIISLISMAYQAFISNTYIALFLKGMQAGVGALIIKVVIDMAKDLLKIKSPEVPIIMVLSFILGFFFDVNVVYIIMGLIIIGVIYTFLKRGSHAN</sequence>
<dbReference type="PANTHER" id="PTHR43663">
    <property type="entry name" value="CHROMATE TRANSPORT PROTEIN-RELATED"/>
    <property type="match status" value="1"/>
</dbReference>
<evidence type="ECO:0000256" key="6">
    <source>
        <dbReference type="ARBA" id="ARBA00023136"/>
    </source>
</evidence>
<dbReference type="RefSeq" id="WP_101539571.1">
    <property type="nucleotide sequence ID" value="NZ_PKGS01000001.1"/>
</dbReference>
<feature type="transmembrane region" description="Helical" evidence="7">
    <location>
        <begin position="110"/>
        <end position="127"/>
    </location>
</feature>
<reference evidence="8 9" key="1">
    <citation type="submission" date="2017-12" db="EMBL/GenBank/DDBJ databases">
        <title>Phylogenetic diversity of female urinary microbiome.</title>
        <authorList>
            <person name="Thomas-White K."/>
            <person name="Wolfe A.J."/>
        </authorList>
    </citation>
    <scope>NUCLEOTIDE SEQUENCE [LARGE SCALE GENOMIC DNA]</scope>
    <source>
        <strain evidence="8 9">UMB0119</strain>
    </source>
</reference>
<dbReference type="InterPro" id="IPR003370">
    <property type="entry name" value="Chromate_transpt"/>
</dbReference>
<feature type="transmembrane region" description="Helical" evidence="7">
    <location>
        <begin position="15"/>
        <end position="32"/>
    </location>
</feature>
<keyword evidence="5 7" id="KW-1133">Transmembrane helix</keyword>
<feature type="transmembrane region" description="Helical" evidence="7">
    <location>
        <begin position="147"/>
        <end position="180"/>
    </location>
</feature>
<dbReference type="GO" id="GO:0015109">
    <property type="term" value="F:chromate transmembrane transporter activity"/>
    <property type="evidence" value="ECO:0007669"/>
    <property type="project" value="InterPro"/>
</dbReference>
<proteinExistence type="inferred from homology"/>
<gene>
    <name evidence="8" type="ORF">CYJ34_01505</name>
</gene>
<keyword evidence="3" id="KW-1003">Cell membrane</keyword>
<name>A0A2I1MB99_9FIRM</name>
<evidence type="ECO:0000256" key="7">
    <source>
        <dbReference type="SAM" id="Phobius"/>
    </source>
</evidence>
<feature type="transmembrane region" description="Helical" evidence="7">
    <location>
        <begin position="53"/>
        <end position="72"/>
    </location>
</feature>
<dbReference type="Proteomes" id="UP000234335">
    <property type="component" value="Unassembled WGS sequence"/>
</dbReference>
<evidence type="ECO:0000313" key="8">
    <source>
        <dbReference type="EMBL" id="PKZ17411.1"/>
    </source>
</evidence>
<keyword evidence="6 7" id="KW-0472">Membrane</keyword>
<evidence type="ECO:0000256" key="3">
    <source>
        <dbReference type="ARBA" id="ARBA00022475"/>
    </source>
</evidence>
<dbReference type="GO" id="GO:0005886">
    <property type="term" value="C:plasma membrane"/>
    <property type="evidence" value="ECO:0007669"/>
    <property type="project" value="UniProtKB-SubCell"/>
</dbReference>
<evidence type="ECO:0000256" key="1">
    <source>
        <dbReference type="ARBA" id="ARBA00004651"/>
    </source>
</evidence>
<evidence type="ECO:0000256" key="2">
    <source>
        <dbReference type="ARBA" id="ARBA00005262"/>
    </source>
</evidence>
<protein>
    <submittedName>
        <fullName evidence="8">Chromate transporter</fullName>
    </submittedName>
</protein>
<accession>A0A2I1MB99</accession>
<feature type="transmembrane region" description="Helical" evidence="7">
    <location>
        <begin position="78"/>
        <end position="98"/>
    </location>
</feature>
<dbReference type="AlphaFoldDB" id="A0A2I1MB99"/>
<evidence type="ECO:0000256" key="4">
    <source>
        <dbReference type="ARBA" id="ARBA00022692"/>
    </source>
</evidence>
<comment type="caution">
    <text evidence="8">The sequence shown here is derived from an EMBL/GenBank/DDBJ whole genome shotgun (WGS) entry which is preliminary data.</text>
</comment>
<comment type="subcellular location">
    <subcellularLocation>
        <location evidence="1">Cell membrane</location>
        <topology evidence="1">Multi-pass membrane protein</topology>
    </subcellularLocation>
</comment>
<dbReference type="Pfam" id="PF02417">
    <property type="entry name" value="Chromate_transp"/>
    <property type="match status" value="1"/>
</dbReference>
<evidence type="ECO:0000256" key="5">
    <source>
        <dbReference type="ARBA" id="ARBA00022989"/>
    </source>
</evidence>
<keyword evidence="9" id="KW-1185">Reference proteome</keyword>
<evidence type="ECO:0000313" key="9">
    <source>
        <dbReference type="Proteomes" id="UP000234335"/>
    </source>
</evidence>
<dbReference type="EMBL" id="PKGS01000001">
    <property type="protein sequence ID" value="PKZ17411.1"/>
    <property type="molecule type" value="Genomic_DNA"/>
</dbReference>
<dbReference type="PANTHER" id="PTHR43663:SF2">
    <property type="entry name" value="CHROMATE TRANSPORT PROTEIN-RELATED"/>
    <property type="match status" value="1"/>
</dbReference>
<dbReference type="InterPro" id="IPR052518">
    <property type="entry name" value="CHR_Transporter"/>
</dbReference>
<organism evidence="8 9">
    <name type="scientific">Anaerococcus octavius</name>
    <dbReference type="NCBI Taxonomy" id="54007"/>
    <lineage>
        <taxon>Bacteria</taxon>
        <taxon>Bacillati</taxon>
        <taxon>Bacillota</taxon>
        <taxon>Tissierellia</taxon>
        <taxon>Tissierellales</taxon>
        <taxon>Peptoniphilaceae</taxon>
        <taxon>Anaerococcus</taxon>
    </lineage>
</organism>
<comment type="similarity">
    <text evidence="2">Belongs to the chromate ion transporter (CHR) (TC 2.A.51) family.</text>
</comment>